<dbReference type="FunFam" id="3.40.50.1000:FF:000148">
    <property type="entry name" value="Haloacid dehalogenase superfamily protein"/>
    <property type="match status" value="1"/>
</dbReference>
<dbReference type="InterPro" id="IPR036412">
    <property type="entry name" value="HAD-like_sf"/>
</dbReference>
<dbReference type="Gene3D" id="3.40.50.1000">
    <property type="entry name" value="HAD superfamily/HAD-like"/>
    <property type="match status" value="1"/>
</dbReference>
<dbReference type="InterPro" id="IPR027706">
    <property type="entry name" value="PGP_Pase"/>
</dbReference>
<sequence length="341" mass="38613">MHIICIGSWQTCYYNYSASPKLLPFHNKVTLDSKPRKLESKDCTFLTFAATNSCSKEQEKKRGHYNSGNKNYSDQEKHKLFQDFYSSFEIQEPQFEEGEEEIGSVIDWDIPSIMWWTDFKAALGQRINLEGITCSVGILSKYRHLVMPHVCVPDIRYIDWAELKNSGFKGVVFDKDNTITVPYSLSLWEPLASSIEQCKLSFGDDIAVFSNSAGLHEYDPDGRKARTLEDAIGIKVIRHGGKKPGGNAEEIEKNFGCESSKLIMVGDRPFTDIVFGNRHGLFTILTEPLSHTEEPLIVRQVRLLEVAIVRRWSEKGLKPITHGLLTDPMKCVSGIPLGSRF</sequence>
<dbReference type="AlphaFoldDB" id="A0A2Z7AJS7"/>
<protein>
    <submittedName>
        <fullName evidence="1">Putative phosphatidylglycerophosphatase, mitochondrial</fullName>
    </submittedName>
</protein>
<gene>
    <name evidence="1" type="ORF">F511_08772</name>
</gene>
<dbReference type="GO" id="GO:0005737">
    <property type="term" value="C:cytoplasm"/>
    <property type="evidence" value="ECO:0007669"/>
    <property type="project" value="TreeGrafter"/>
</dbReference>
<dbReference type="Pfam" id="PF09419">
    <property type="entry name" value="PGP_phosphatase"/>
    <property type="match status" value="1"/>
</dbReference>
<reference evidence="1 2" key="1">
    <citation type="journal article" date="2015" name="Proc. Natl. Acad. Sci. U.S.A.">
        <title>The resurrection genome of Boea hygrometrica: A blueprint for survival of dehydration.</title>
        <authorList>
            <person name="Xiao L."/>
            <person name="Yang G."/>
            <person name="Zhang L."/>
            <person name="Yang X."/>
            <person name="Zhao S."/>
            <person name="Ji Z."/>
            <person name="Zhou Q."/>
            <person name="Hu M."/>
            <person name="Wang Y."/>
            <person name="Chen M."/>
            <person name="Xu Y."/>
            <person name="Jin H."/>
            <person name="Xiao X."/>
            <person name="Hu G."/>
            <person name="Bao F."/>
            <person name="Hu Y."/>
            <person name="Wan P."/>
            <person name="Li L."/>
            <person name="Deng X."/>
            <person name="Kuang T."/>
            <person name="Xiang C."/>
            <person name="Zhu J.K."/>
            <person name="Oliver M.J."/>
            <person name="He Y."/>
        </authorList>
    </citation>
    <scope>NUCLEOTIDE SEQUENCE [LARGE SCALE GENOMIC DNA]</scope>
    <source>
        <strain evidence="2">cv. XS01</strain>
    </source>
</reference>
<dbReference type="EMBL" id="KV016696">
    <property type="protein sequence ID" value="KZV19431.1"/>
    <property type="molecule type" value="Genomic_DNA"/>
</dbReference>
<dbReference type="PANTHER" id="PTHR19288">
    <property type="entry name" value="4-NITROPHENYLPHOSPHATASE-RELATED"/>
    <property type="match status" value="1"/>
</dbReference>
<dbReference type="SUPFAM" id="SSF56784">
    <property type="entry name" value="HAD-like"/>
    <property type="match status" value="1"/>
</dbReference>
<evidence type="ECO:0000313" key="1">
    <source>
        <dbReference type="EMBL" id="KZV19431.1"/>
    </source>
</evidence>
<dbReference type="PANTHER" id="PTHR19288:SF25">
    <property type="entry name" value="PHOSPHATIDYLGLYCEROPHOSPHATASE GEP4, MITOCHONDRIAL"/>
    <property type="match status" value="1"/>
</dbReference>
<dbReference type="OrthoDB" id="198652at2759"/>
<dbReference type="NCBIfam" id="TIGR01662">
    <property type="entry name" value="HAD-SF-IIIA"/>
    <property type="match status" value="1"/>
</dbReference>
<keyword evidence="2" id="KW-1185">Reference proteome</keyword>
<dbReference type="InterPro" id="IPR023214">
    <property type="entry name" value="HAD_sf"/>
</dbReference>
<dbReference type="InterPro" id="IPR006549">
    <property type="entry name" value="HAD-SF_hydro_IIIA"/>
</dbReference>
<name>A0A2Z7AJS7_9LAMI</name>
<accession>A0A2Z7AJS7</accession>
<dbReference type="NCBIfam" id="TIGR01668">
    <property type="entry name" value="YqeG_hyp_ppase"/>
    <property type="match status" value="1"/>
</dbReference>
<dbReference type="InterPro" id="IPR010021">
    <property type="entry name" value="PGPP1/Gep4"/>
</dbReference>
<proteinExistence type="predicted"/>
<dbReference type="GO" id="GO:0008962">
    <property type="term" value="F:phosphatidylglycerophosphatase activity"/>
    <property type="evidence" value="ECO:0007669"/>
    <property type="project" value="InterPro"/>
</dbReference>
<dbReference type="Proteomes" id="UP000250235">
    <property type="component" value="Unassembled WGS sequence"/>
</dbReference>
<organism evidence="1 2">
    <name type="scientific">Dorcoceras hygrometricum</name>
    <dbReference type="NCBI Taxonomy" id="472368"/>
    <lineage>
        <taxon>Eukaryota</taxon>
        <taxon>Viridiplantae</taxon>
        <taxon>Streptophyta</taxon>
        <taxon>Embryophyta</taxon>
        <taxon>Tracheophyta</taxon>
        <taxon>Spermatophyta</taxon>
        <taxon>Magnoliopsida</taxon>
        <taxon>eudicotyledons</taxon>
        <taxon>Gunneridae</taxon>
        <taxon>Pentapetalae</taxon>
        <taxon>asterids</taxon>
        <taxon>lamiids</taxon>
        <taxon>Lamiales</taxon>
        <taxon>Gesneriaceae</taxon>
        <taxon>Didymocarpoideae</taxon>
        <taxon>Trichosporeae</taxon>
        <taxon>Loxocarpinae</taxon>
        <taxon>Dorcoceras</taxon>
    </lineage>
</organism>
<evidence type="ECO:0000313" key="2">
    <source>
        <dbReference type="Proteomes" id="UP000250235"/>
    </source>
</evidence>